<evidence type="ECO:0000256" key="1">
    <source>
        <dbReference type="SAM" id="MobiDB-lite"/>
    </source>
</evidence>
<organism evidence="2 3">
    <name type="scientific">Stylonychia lemnae</name>
    <name type="common">Ciliate</name>
    <dbReference type="NCBI Taxonomy" id="5949"/>
    <lineage>
        <taxon>Eukaryota</taxon>
        <taxon>Sar</taxon>
        <taxon>Alveolata</taxon>
        <taxon>Ciliophora</taxon>
        <taxon>Intramacronucleata</taxon>
        <taxon>Spirotrichea</taxon>
        <taxon>Stichotrichia</taxon>
        <taxon>Sporadotrichida</taxon>
        <taxon>Oxytrichidae</taxon>
        <taxon>Stylonychinae</taxon>
        <taxon>Stylonychia</taxon>
    </lineage>
</organism>
<evidence type="ECO:0000313" key="3">
    <source>
        <dbReference type="Proteomes" id="UP000039865"/>
    </source>
</evidence>
<keyword evidence="3" id="KW-1185">Reference proteome</keyword>
<dbReference type="InParanoid" id="A0A078ANG0"/>
<evidence type="ECO:0000313" key="2">
    <source>
        <dbReference type="EMBL" id="CDW83451.1"/>
    </source>
</evidence>
<sequence length="524" mass="62060">MQSSSKKHRIILVQKRFETDEEKNSKQPGQVDDKMNKKNFNESNLSIQPYQDDPEHYFSMASRNRSTMSHYKDKKKYSTFKGQIPYVVGNNFDSQESLPKRQVLGDAELFKQTFIAKTGKDFLGRVVNQNNSPLKIQKSVTGSLGYKSSQNLKNQKKLRYQRVLLTDDELKKCISQIHQRMKIYGDQNENIEEPQLNQSIISLDDYKNAQKMNHGNILTQDQKEMLKNRIKAPYGPMIREKSDQRKLELFEKFQNDWENFQTNSTKYMLSRNYTKDSRQLLTARESLMQKTELFQTQLQERLAMKRALFDQQQFIPRQIWYDSLRDSNVYDKTNINVEPNKEDRTQSQKESRMYFQKLQTNKQLGDLFTRIKTMTDCQNPKISPENVEIFVKPNLRNYSLQRANTTQNMKRITNIQPNTTIIKDCFVQKLKERNRENYQAQMMGCRNLEDLKMVKVIYLLTLIHLLQIEGQSQLSREIEACYKTDGMNRFFCVNANKLDEETGEREPDITQEIIVEHYDKKAKY</sequence>
<gene>
    <name evidence="2" type="primary">Contig14911.g15886</name>
    <name evidence="2" type="ORF">STYLEM_12497</name>
</gene>
<feature type="region of interest" description="Disordered" evidence="1">
    <location>
        <begin position="1"/>
        <end position="39"/>
    </location>
</feature>
<protein>
    <submittedName>
        <fullName evidence="2">Uncharacterized protein</fullName>
    </submittedName>
</protein>
<dbReference type="EMBL" id="CCKQ01011863">
    <property type="protein sequence ID" value="CDW83451.1"/>
    <property type="molecule type" value="Genomic_DNA"/>
</dbReference>
<feature type="compositionally biased region" description="Basic and acidic residues" evidence="1">
    <location>
        <begin position="15"/>
        <end position="39"/>
    </location>
</feature>
<proteinExistence type="predicted"/>
<dbReference type="Proteomes" id="UP000039865">
    <property type="component" value="Unassembled WGS sequence"/>
</dbReference>
<feature type="compositionally biased region" description="Basic residues" evidence="1">
    <location>
        <begin position="1"/>
        <end position="10"/>
    </location>
</feature>
<name>A0A078ANG0_STYLE</name>
<accession>A0A078ANG0</accession>
<dbReference type="AlphaFoldDB" id="A0A078ANG0"/>
<reference evidence="2 3" key="1">
    <citation type="submission" date="2014-06" db="EMBL/GenBank/DDBJ databases">
        <authorList>
            <person name="Swart Estienne"/>
        </authorList>
    </citation>
    <scope>NUCLEOTIDE SEQUENCE [LARGE SCALE GENOMIC DNA]</scope>
    <source>
        <strain evidence="2 3">130c</strain>
    </source>
</reference>